<dbReference type="InterPro" id="IPR043745">
    <property type="entry name" value="DUF5690"/>
</dbReference>
<feature type="transmembrane region" description="Helical" evidence="1">
    <location>
        <begin position="359"/>
        <end position="380"/>
    </location>
</feature>
<name>A0A966DV14_9SPHI</name>
<comment type="caution">
    <text evidence="2">The sequence shown here is derived from an EMBL/GenBank/DDBJ whole genome shotgun (WGS) entry which is preliminary data.</text>
</comment>
<reference evidence="2" key="2">
    <citation type="submission" date="2020-10" db="EMBL/GenBank/DDBJ databases">
        <title>Mucilaginibacter sp. nov., isolated from soil.</title>
        <authorList>
            <person name="Jeon C.O."/>
        </authorList>
    </citation>
    <scope>NUCLEOTIDE SEQUENCE</scope>
    <source>
        <strain evidence="2">R11</strain>
    </source>
</reference>
<dbReference type="Proteomes" id="UP000638732">
    <property type="component" value="Unassembled WGS sequence"/>
</dbReference>
<protein>
    <recommendedName>
        <fullName evidence="4">MFS transporter</fullName>
    </recommendedName>
</protein>
<feature type="transmembrane region" description="Helical" evidence="1">
    <location>
        <begin position="325"/>
        <end position="347"/>
    </location>
</feature>
<feature type="transmembrane region" description="Helical" evidence="1">
    <location>
        <begin position="91"/>
        <end position="108"/>
    </location>
</feature>
<dbReference type="Pfam" id="PF18943">
    <property type="entry name" value="DUF5690"/>
    <property type="match status" value="1"/>
</dbReference>
<feature type="transmembrane region" description="Helical" evidence="1">
    <location>
        <begin position="296"/>
        <end position="319"/>
    </location>
</feature>
<evidence type="ECO:0000256" key="1">
    <source>
        <dbReference type="SAM" id="Phobius"/>
    </source>
</evidence>
<feature type="transmembrane region" description="Helical" evidence="1">
    <location>
        <begin position="142"/>
        <end position="159"/>
    </location>
</feature>
<feature type="transmembrane region" description="Helical" evidence="1">
    <location>
        <begin position="267"/>
        <end position="289"/>
    </location>
</feature>
<feature type="transmembrane region" description="Helical" evidence="1">
    <location>
        <begin position="58"/>
        <end position="79"/>
    </location>
</feature>
<gene>
    <name evidence="2" type="ORF">GSY63_16770</name>
</gene>
<dbReference type="InterPro" id="IPR036259">
    <property type="entry name" value="MFS_trans_sf"/>
</dbReference>
<dbReference type="AlphaFoldDB" id="A0A966DV14"/>
<reference evidence="2" key="1">
    <citation type="submission" date="2020-01" db="EMBL/GenBank/DDBJ databases">
        <authorList>
            <person name="Seo Y.L."/>
        </authorList>
    </citation>
    <scope>NUCLEOTIDE SEQUENCE</scope>
    <source>
        <strain evidence="2">R11</strain>
    </source>
</reference>
<dbReference type="SUPFAM" id="SSF103473">
    <property type="entry name" value="MFS general substrate transporter"/>
    <property type="match status" value="1"/>
</dbReference>
<organism evidence="2 3">
    <name type="scientific">Mucilaginibacter agri</name>
    <dbReference type="NCBI Taxonomy" id="2695265"/>
    <lineage>
        <taxon>Bacteria</taxon>
        <taxon>Pseudomonadati</taxon>
        <taxon>Bacteroidota</taxon>
        <taxon>Sphingobacteriia</taxon>
        <taxon>Sphingobacteriales</taxon>
        <taxon>Sphingobacteriaceae</taxon>
        <taxon>Mucilaginibacter</taxon>
    </lineage>
</organism>
<feature type="transmembrane region" description="Helical" evidence="1">
    <location>
        <begin position="16"/>
        <end position="38"/>
    </location>
</feature>
<feature type="transmembrane region" description="Helical" evidence="1">
    <location>
        <begin position="400"/>
        <end position="418"/>
    </location>
</feature>
<keyword evidence="1" id="KW-0472">Membrane</keyword>
<feature type="transmembrane region" description="Helical" evidence="1">
    <location>
        <begin position="179"/>
        <end position="203"/>
    </location>
</feature>
<keyword evidence="3" id="KW-1185">Reference proteome</keyword>
<feature type="transmembrane region" description="Helical" evidence="1">
    <location>
        <begin position="114"/>
        <end position="135"/>
    </location>
</feature>
<keyword evidence="1" id="KW-1133">Transmembrane helix</keyword>
<feature type="transmembrane region" description="Helical" evidence="1">
    <location>
        <begin position="224"/>
        <end position="242"/>
    </location>
</feature>
<dbReference type="EMBL" id="WWEO01000044">
    <property type="protein sequence ID" value="NCD71021.1"/>
    <property type="molecule type" value="Genomic_DNA"/>
</dbReference>
<sequence>MSVINQLRLKVARWPYSLVSVIASLSAFGAYTCMYAFRKSFAAGTYTGQQYLHVDYKAWLVIAQVVGYTLSKFYGIRFIAEISGKYRAKSILILIGVSWVALLGFATVPAPWNIIFLFINGFPLGMIWGLIFGYLEGRKATEFMAAVLSISLIFASGFVKTIGRTLMSSLHVNEYLMPFLTGALFVIPLLLFILMLELIPHPTEEDKALRSERSPMTADERKRFLLRFLPGIILTIIVYVLLTVMRDIRDNFEVEIWAGLGIKNNSIYTNIDSMISIIVLVAISLLILIKNNLRAFSIIHLLIICGCVLAGVSTVLFNMRYIDSITWMSLAGLGLYLGYVPYNAIFFERMIASFKYRSNVGFVMYIADAMGYLGSISILLIKEIGRPGISWENFYNEGLLTLSVVGGAGAILSLIYFLNTANRQRKQNSEQELKLFTT</sequence>
<keyword evidence="1" id="KW-0812">Transmembrane</keyword>
<dbReference type="RefSeq" id="WP_166587001.1">
    <property type="nucleotide sequence ID" value="NZ_WWEO01000044.1"/>
</dbReference>
<proteinExistence type="predicted"/>
<accession>A0A966DV14</accession>
<evidence type="ECO:0000313" key="2">
    <source>
        <dbReference type="EMBL" id="NCD71021.1"/>
    </source>
</evidence>
<evidence type="ECO:0008006" key="4">
    <source>
        <dbReference type="Google" id="ProtNLM"/>
    </source>
</evidence>
<evidence type="ECO:0000313" key="3">
    <source>
        <dbReference type="Proteomes" id="UP000638732"/>
    </source>
</evidence>